<sequence length="34" mass="4113">MLQFKPISNKFTKINTLIELFALFEKMVRVMMIH</sequence>
<organism evidence="1">
    <name type="scientific">Borrelia hermsii YBT</name>
    <dbReference type="NCBI Taxonomy" id="1313295"/>
    <lineage>
        <taxon>Bacteria</taxon>
        <taxon>Pseudomonadati</taxon>
        <taxon>Spirochaetota</taxon>
        <taxon>Spirochaetia</taxon>
        <taxon>Spirochaetales</taxon>
        <taxon>Borreliaceae</taxon>
        <taxon>Borrelia</taxon>
    </lineage>
</organism>
<reference evidence="1" key="1">
    <citation type="submission" date="2013-04" db="EMBL/GenBank/DDBJ databases">
        <title>Comparative Genomics of Relapsing Fever Spirochetes.</title>
        <authorList>
            <person name="Schwan T.G."/>
            <person name="Raffel S.J."/>
            <person name="Porcella S.F."/>
            <person name="Martens C.A."/>
            <person name="Bruno D.P."/>
            <person name="Ricklefs S.M."/>
            <person name="Barbian K.B."/>
        </authorList>
    </citation>
    <scope>NUCLEOTIDE SEQUENCE</scope>
    <source>
        <strain evidence="1">YBT</strain>
        <plasmid evidence="1">unnamed</plasmid>
    </source>
</reference>
<proteinExistence type="predicted"/>
<dbReference type="AlphaFoldDB" id="W5T218"/>
<dbReference type="EMBL" id="CP005720">
    <property type="protein sequence ID" value="AHH13262.1"/>
    <property type="molecule type" value="Genomic_DNA"/>
</dbReference>
<protein>
    <submittedName>
        <fullName evidence="1">Terminase large subunit</fullName>
    </submittedName>
</protein>
<geneLocation type="plasmid" evidence="1">
    <name>unnamed</name>
</geneLocation>
<dbReference type="HOGENOM" id="CLU_3372436_0_0_12"/>
<gene>
    <name evidence="1" type="ORF">BHO_0900059</name>
</gene>
<accession>W5T218</accession>
<keyword evidence="1" id="KW-0614">Plasmid</keyword>
<evidence type="ECO:0000313" key="1">
    <source>
        <dbReference type="EMBL" id="AHH13262.1"/>
    </source>
</evidence>
<name>W5T218_BORHE</name>